<protein>
    <submittedName>
        <fullName evidence="1">Transcriptional regulator</fullName>
    </submittedName>
</protein>
<keyword evidence="2" id="KW-1185">Reference proteome</keyword>
<dbReference type="Gene3D" id="1.10.10.10">
    <property type="entry name" value="Winged helix-like DNA-binding domain superfamily/Winged helix DNA-binding domain"/>
    <property type="match status" value="1"/>
</dbReference>
<name>A0A8I1HSZ1_9CORY</name>
<proteinExistence type="predicted"/>
<dbReference type="InterPro" id="IPR036388">
    <property type="entry name" value="WH-like_DNA-bd_sf"/>
</dbReference>
<dbReference type="Pfam" id="PF12840">
    <property type="entry name" value="HTH_20"/>
    <property type="match status" value="1"/>
</dbReference>
<evidence type="ECO:0000313" key="1">
    <source>
        <dbReference type="EMBL" id="MBK3427015.1"/>
    </source>
</evidence>
<dbReference type="RefSeq" id="WP_005323404.1">
    <property type="nucleotide sequence ID" value="NZ_CP073095.1"/>
</dbReference>
<accession>A0A8I1HSZ1</accession>
<dbReference type="AlphaFoldDB" id="A0A8I1HSZ1"/>
<evidence type="ECO:0000313" key="2">
    <source>
        <dbReference type="Proteomes" id="UP000603369"/>
    </source>
</evidence>
<dbReference type="SUPFAM" id="SSF46785">
    <property type="entry name" value="Winged helix' DNA-binding domain"/>
    <property type="match status" value="1"/>
</dbReference>
<dbReference type="EMBL" id="JAEHFL010000001">
    <property type="protein sequence ID" value="MBK3427015.1"/>
    <property type="molecule type" value="Genomic_DNA"/>
</dbReference>
<sequence length="219" mass="23455">MPDSLPRPTTELFPEALNLSPKQREVLTAVQRHPEGAKAGTVAEELGMHVNTARGHIDELVNAGAVNVVSAPSKGRGRPSLIFQARIPDNKAVAEEYITLVEVLTTMLADKEELDDAASAKALEIGRRWARAAGADASNGALDTLFATLRDMGFDPATKPDSTDIELHACPFVSSGLEPSPFLCAVHAGFLQETSDDDTSITLVPRQHPNVCRLKIKPA</sequence>
<dbReference type="Proteomes" id="UP000603369">
    <property type="component" value="Unassembled WGS sequence"/>
</dbReference>
<gene>
    <name evidence="1" type="ORF">JDP02_00585</name>
</gene>
<organism evidence="1 2">
    <name type="scientific">Corynebacterium tuberculostearicum</name>
    <dbReference type="NCBI Taxonomy" id="38304"/>
    <lineage>
        <taxon>Bacteria</taxon>
        <taxon>Bacillati</taxon>
        <taxon>Actinomycetota</taxon>
        <taxon>Actinomycetes</taxon>
        <taxon>Mycobacteriales</taxon>
        <taxon>Corynebacteriaceae</taxon>
        <taxon>Corynebacterium</taxon>
    </lineage>
</organism>
<dbReference type="InterPro" id="IPR036390">
    <property type="entry name" value="WH_DNA-bd_sf"/>
</dbReference>
<reference evidence="1 2" key="1">
    <citation type="submission" date="2020-12" db="EMBL/GenBank/DDBJ databases">
        <title>Draft genome sequence of the commensal strain Corynebacterium tuberculostearicum MFP09/CIP 102622 isolated from human skin.</title>
        <authorList>
            <person name="Boukerb A.M."/>
            <person name="Janvier X."/>
            <person name="Feuilloley M.G.J."/>
            <person name="Groboillot A."/>
        </authorList>
    </citation>
    <scope>NUCLEOTIDE SEQUENCE [LARGE SCALE GENOMIC DNA]</scope>
    <source>
        <strain evidence="1 2">CIP 102622</strain>
    </source>
</reference>
<comment type="caution">
    <text evidence="1">The sequence shown here is derived from an EMBL/GenBank/DDBJ whole genome shotgun (WGS) entry which is preliminary data.</text>
</comment>